<comment type="caution">
    <text evidence="1">The sequence shown here is derived from an EMBL/GenBank/DDBJ whole genome shotgun (WGS) entry which is preliminary data.</text>
</comment>
<dbReference type="AlphaFoldDB" id="A0A087B417"/>
<dbReference type="STRING" id="1688.BCUN_0262"/>
<dbReference type="EMBL" id="JGYV01000001">
    <property type="protein sequence ID" value="KFI65767.1"/>
    <property type="molecule type" value="Genomic_DNA"/>
</dbReference>
<organism evidence="1 2">
    <name type="scientific">Bifidobacterium cuniculi</name>
    <dbReference type="NCBI Taxonomy" id="1688"/>
    <lineage>
        <taxon>Bacteria</taxon>
        <taxon>Bacillati</taxon>
        <taxon>Actinomycetota</taxon>
        <taxon>Actinomycetes</taxon>
        <taxon>Bifidobacteriales</taxon>
        <taxon>Bifidobacteriaceae</taxon>
        <taxon>Bifidobacterium</taxon>
    </lineage>
</organism>
<gene>
    <name evidence="1" type="ORF">BCUN_0262</name>
</gene>
<protein>
    <submittedName>
        <fullName evidence="1">Uncharacterized protein</fullName>
    </submittedName>
</protein>
<keyword evidence="2" id="KW-1185">Reference proteome</keyword>
<evidence type="ECO:0000313" key="2">
    <source>
        <dbReference type="Proteomes" id="UP000029067"/>
    </source>
</evidence>
<name>A0A087B417_9BIFI</name>
<dbReference type="Proteomes" id="UP000029067">
    <property type="component" value="Unassembled WGS sequence"/>
</dbReference>
<dbReference type="RefSeq" id="WP_033515124.1">
    <property type="nucleotide sequence ID" value="NZ_JGYV01000001.1"/>
</dbReference>
<proteinExistence type="predicted"/>
<evidence type="ECO:0000313" key="1">
    <source>
        <dbReference type="EMBL" id="KFI65767.1"/>
    </source>
</evidence>
<sequence>MGAVLAGRQMAGAYMNGQPYKLSAGPTVAWEPFWGLSDWHTRATGGKDASPSAMTLKWATCDKCNWVTCSTGGPDASPSVMSYMFTAELI</sequence>
<accession>A0A087B417</accession>
<reference evidence="1 2" key="1">
    <citation type="submission" date="2014-03" db="EMBL/GenBank/DDBJ databases">
        <title>Genomics of Bifidobacteria.</title>
        <authorList>
            <person name="Ventura M."/>
            <person name="Milani C."/>
            <person name="Lugli G.A."/>
        </authorList>
    </citation>
    <scope>NUCLEOTIDE SEQUENCE [LARGE SCALE GENOMIC DNA]</scope>
    <source>
        <strain evidence="1 2">LMG 10738</strain>
    </source>
</reference>